<gene>
    <name evidence="1" type="ORF">B0I35DRAFT_447324</name>
</gene>
<dbReference type="AlphaFoldDB" id="A0A8K0WIL8"/>
<sequence length="57" mass="6316">MIFGQLCPRRPVRAKARRCLKHTIHEPLPTGCTLWSGPIALLGATLIFRFLQSSAPS</sequence>
<organism evidence="1 2">
    <name type="scientific">Stachybotrys elegans</name>
    <dbReference type="NCBI Taxonomy" id="80388"/>
    <lineage>
        <taxon>Eukaryota</taxon>
        <taxon>Fungi</taxon>
        <taxon>Dikarya</taxon>
        <taxon>Ascomycota</taxon>
        <taxon>Pezizomycotina</taxon>
        <taxon>Sordariomycetes</taxon>
        <taxon>Hypocreomycetidae</taxon>
        <taxon>Hypocreales</taxon>
        <taxon>Stachybotryaceae</taxon>
        <taxon>Stachybotrys</taxon>
    </lineage>
</organism>
<accession>A0A8K0WIL8</accession>
<keyword evidence="2" id="KW-1185">Reference proteome</keyword>
<proteinExistence type="predicted"/>
<dbReference type="EMBL" id="JAGPNK010000042">
    <property type="protein sequence ID" value="KAH7303009.1"/>
    <property type="molecule type" value="Genomic_DNA"/>
</dbReference>
<reference evidence="1" key="1">
    <citation type="journal article" date="2021" name="Nat. Commun.">
        <title>Genetic determinants of endophytism in the Arabidopsis root mycobiome.</title>
        <authorList>
            <person name="Mesny F."/>
            <person name="Miyauchi S."/>
            <person name="Thiergart T."/>
            <person name="Pickel B."/>
            <person name="Atanasova L."/>
            <person name="Karlsson M."/>
            <person name="Huettel B."/>
            <person name="Barry K.W."/>
            <person name="Haridas S."/>
            <person name="Chen C."/>
            <person name="Bauer D."/>
            <person name="Andreopoulos W."/>
            <person name="Pangilinan J."/>
            <person name="LaButti K."/>
            <person name="Riley R."/>
            <person name="Lipzen A."/>
            <person name="Clum A."/>
            <person name="Drula E."/>
            <person name="Henrissat B."/>
            <person name="Kohler A."/>
            <person name="Grigoriev I.V."/>
            <person name="Martin F.M."/>
            <person name="Hacquard S."/>
        </authorList>
    </citation>
    <scope>NUCLEOTIDE SEQUENCE</scope>
    <source>
        <strain evidence="1">MPI-CAGE-CH-0235</strain>
    </source>
</reference>
<evidence type="ECO:0000313" key="1">
    <source>
        <dbReference type="EMBL" id="KAH7303009.1"/>
    </source>
</evidence>
<evidence type="ECO:0000313" key="2">
    <source>
        <dbReference type="Proteomes" id="UP000813444"/>
    </source>
</evidence>
<protein>
    <submittedName>
        <fullName evidence="1">Uncharacterized protein</fullName>
    </submittedName>
</protein>
<comment type="caution">
    <text evidence="1">The sequence shown here is derived from an EMBL/GenBank/DDBJ whole genome shotgun (WGS) entry which is preliminary data.</text>
</comment>
<dbReference type="Proteomes" id="UP000813444">
    <property type="component" value="Unassembled WGS sequence"/>
</dbReference>
<name>A0A8K0WIL8_9HYPO</name>